<keyword evidence="1" id="KW-0472">Membrane</keyword>
<feature type="transmembrane region" description="Helical" evidence="1">
    <location>
        <begin position="186"/>
        <end position="202"/>
    </location>
</feature>
<proteinExistence type="predicted"/>
<keyword evidence="3" id="KW-0378">Hydrolase</keyword>
<dbReference type="Pfam" id="PF02517">
    <property type="entry name" value="Rce1-like"/>
    <property type="match status" value="1"/>
</dbReference>
<dbReference type="PANTHER" id="PTHR36435">
    <property type="entry name" value="SLR1288 PROTEIN"/>
    <property type="match status" value="1"/>
</dbReference>
<keyword evidence="1" id="KW-0812">Transmembrane</keyword>
<comment type="caution">
    <text evidence="3">The sequence shown here is derived from an EMBL/GenBank/DDBJ whole genome shotgun (WGS) entry which is preliminary data.</text>
</comment>
<reference evidence="3" key="1">
    <citation type="journal article" date="2020" name="mSystems">
        <title>Genome- and Community-Level Interaction Insights into Carbon Utilization and Element Cycling Functions of Hydrothermarchaeota in Hydrothermal Sediment.</title>
        <authorList>
            <person name="Zhou Z."/>
            <person name="Liu Y."/>
            <person name="Xu W."/>
            <person name="Pan J."/>
            <person name="Luo Z.H."/>
            <person name="Li M."/>
        </authorList>
    </citation>
    <scope>NUCLEOTIDE SEQUENCE [LARGE SCALE GENOMIC DNA]</scope>
    <source>
        <strain evidence="3">HyVt-577</strain>
    </source>
</reference>
<evidence type="ECO:0000256" key="1">
    <source>
        <dbReference type="SAM" id="Phobius"/>
    </source>
</evidence>
<evidence type="ECO:0000259" key="2">
    <source>
        <dbReference type="Pfam" id="PF02517"/>
    </source>
</evidence>
<dbReference type="PANTHER" id="PTHR36435:SF1">
    <property type="entry name" value="CAAX AMINO TERMINAL PROTEASE FAMILY PROTEIN"/>
    <property type="match status" value="1"/>
</dbReference>
<dbReference type="Proteomes" id="UP000885779">
    <property type="component" value="Unassembled WGS sequence"/>
</dbReference>
<dbReference type="GO" id="GO:0004175">
    <property type="term" value="F:endopeptidase activity"/>
    <property type="evidence" value="ECO:0007669"/>
    <property type="project" value="UniProtKB-ARBA"/>
</dbReference>
<dbReference type="GO" id="GO:0080120">
    <property type="term" value="P:CAAX-box protein maturation"/>
    <property type="evidence" value="ECO:0007669"/>
    <property type="project" value="UniProtKB-ARBA"/>
</dbReference>
<evidence type="ECO:0000313" key="3">
    <source>
        <dbReference type="EMBL" id="HGY55067.1"/>
    </source>
</evidence>
<name>A0A7V4WV32_CALAY</name>
<feature type="domain" description="CAAX prenyl protease 2/Lysostaphin resistance protein A-like" evidence="2">
    <location>
        <begin position="133"/>
        <end position="220"/>
    </location>
</feature>
<feature type="transmembrane region" description="Helical" evidence="1">
    <location>
        <begin position="12"/>
        <end position="37"/>
    </location>
</feature>
<gene>
    <name evidence="3" type="ORF">ENK44_05155</name>
</gene>
<feature type="transmembrane region" description="Helical" evidence="1">
    <location>
        <begin position="207"/>
        <end position="228"/>
    </location>
</feature>
<dbReference type="EMBL" id="DRQG01000046">
    <property type="protein sequence ID" value="HGY55067.1"/>
    <property type="molecule type" value="Genomic_DNA"/>
</dbReference>
<accession>A0A7V4WV32</accession>
<feature type="transmembrane region" description="Helical" evidence="1">
    <location>
        <begin position="81"/>
        <end position="100"/>
    </location>
</feature>
<feature type="transmembrane region" description="Helical" evidence="1">
    <location>
        <begin position="49"/>
        <end position="69"/>
    </location>
</feature>
<dbReference type="AlphaFoldDB" id="A0A7V4WV32"/>
<keyword evidence="1" id="KW-1133">Transmembrane helix</keyword>
<dbReference type="InterPro" id="IPR003675">
    <property type="entry name" value="Rce1/LyrA-like_dom"/>
</dbReference>
<feature type="transmembrane region" description="Helical" evidence="1">
    <location>
        <begin position="248"/>
        <end position="266"/>
    </location>
</feature>
<keyword evidence="3" id="KW-0482">Metalloprotease</keyword>
<protein>
    <submittedName>
        <fullName evidence="3">CPBP family intramembrane metalloprotease</fullName>
    </submittedName>
</protein>
<dbReference type="GO" id="GO:0008237">
    <property type="term" value="F:metallopeptidase activity"/>
    <property type="evidence" value="ECO:0007669"/>
    <property type="project" value="UniProtKB-KW"/>
</dbReference>
<keyword evidence="3" id="KW-0645">Protease</keyword>
<organism evidence="3">
    <name type="scientific">Caldithrix abyssi</name>
    <dbReference type="NCBI Taxonomy" id="187145"/>
    <lineage>
        <taxon>Bacteria</taxon>
        <taxon>Pseudomonadati</taxon>
        <taxon>Calditrichota</taxon>
        <taxon>Calditrichia</taxon>
        <taxon>Calditrichales</taxon>
        <taxon>Calditrichaceae</taxon>
        <taxon>Caldithrix</taxon>
    </lineage>
</organism>
<sequence>MSRKQFPEPVEALILILAIFAGLIVLLFLYTLIFGVGLTPQAIQKETRYLYIFGGSLFLIVPVLYSMVFKYDLRRLFRLNPVPGTVVVFSLLAGIGLTVVGDELDRLINMIIPIPEWLLEQMQPLQAENNLDWALIITGAVVIAAVAEEALFRGFFQVTLERKGDATRAVLLSSITWTLIHMNPYWAIQIFVTGVVIGYLAWRTDSLLPAVIVHALNNLLAVLALNLIGKDESLGWYEWGDHVSPPVLIVGLVLLVWSLRQIGLIYRPPQKED</sequence>
<dbReference type="InterPro" id="IPR052710">
    <property type="entry name" value="CAAX_protease"/>
</dbReference>